<dbReference type="InterPro" id="IPR029055">
    <property type="entry name" value="Ntn_hydrolases_N"/>
</dbReference>
<accession>A0ABQ9VJM9</accession>
<dbReference type="Pfam" id="PF01112">
    <property type="entry name" value="Asparaginase_2"/>
    <property type="match status" value="1"/>
</dbReference>
<evidence type="ECO:0008006" key="4">
    <source>
        <dbReference type="Google" id="ProtNLM"/>
    </source>
</evidence>
<dbReference type="SUPFAM" id="SSF56235">
    <property type="entry name" value="N-terminal nucleophile aminohydrolases (Ntn hydrolases)"/>
    <property type="match status" value="1"/>
</dbReference>
<organism evidence="2 3">
    <name type="scientific">Saguinus oedipus</name>
    <name type="common">Cotton-top tamarin</name>
    <name type="synonym">Oedipomidas oedipus</name>
    <dbReference type="NCBI Taxonomy" id="9490"/>
    <lineage>
        <taxon>Eukaryota</taxon>
        <taxon>Metazoa</taxon>
        <taxon>Chordata</taxon>
        <taxon>Craniata</taxon>
        <taxon>Vertebrata</taxon>
        <taxon>Euteleostomi</taxon>
        <taxon>Mammalia</taxon>
        <taxon>Eutheria</taxon>
        <taxon>Euarchontoglires</taxon>
        <taxon>Primates</taxon>
        <taxon>Haplorrhini</taxon>
        <taxon>Platyrrhini</taxon>
        <taxon>Cebidae</taxon>
        <taxon>Callitrichinae</taxon>
        <taxon>Saguinus</taxon>
    </lineage>
</organism>
<dbReference type="EMBL" id="JASSZA010000005">
    <property type="protein sequence ID" value="KAK2109578.1"/>
    <property type="molecule type" value="Genomic_DNA"/>
</dbReference>
<evidence type="ECO:0000313" key="3">
    <source>
        <dbReference type="Proteomes" id="UP001266305"/>
    </source>
</evidence>
<gene>
    <name evidence="2" type="ORF">P7K49_009324</name>
</gene>
<evidence type="ECO:0000313" key="2">
    <source>
        <dbReference type="EMBL" id="KAK2109578.1"/>
    </source>
</evidence>
<proteinExistence type="inferred from homology"/>
<dbReference type="Gene3D" id="3.60.20.30">
    <property type="entry name" value="(Glycosyl)asparaginase"/>
    <property type="match status" value="1"/>
</dbReference>
<sequence length="158" mass="16483">MPCLVNTCATFALQENDSGTLDTVGAVVVDHEGNVAAAVSSGGLALKHPGRVGQAALYGCGCWAENTGVHNPYSTAVSTSAQILELSWFVCLSDPFHLGLLHRFLFLCPPIANSLRIGLLVNSLHLPDGLSPADFLLLLVISCSLSGLASMSVSTLDF</sequence>
<dbReference type="PANTHER" id="PTHR10188">
    <property type="entry name" value="L-ASPARAGINASE"/>
    <property type="match status" value="1"/>
</dbReference>
<dbReference type="Proteomes" id="UP001266305">
    <property type="component" value="Unassembled WGS sequence"/>
</dbReference>
<dbReference type="InterPro" id="IPR000246">
    <property type="entry name" value="Peptidase_T2"/>
</dbReference>
<reference evidence="2 3" key="1">
    <citation type="submission" date="2023-05" db="EMBL/GenBank/DDBJ databases">
        <title>B98-5 Cell Line De Novo Hybrid Assembly: An Optical Mapping Approach.</title>
        <authorList>
            <person name="Kananen K."/>
            <person name="Auerbach J.A."/>
            <person name="Kautto E."/>
            <person name="Blachly J.S."/>
        </authorList>
    </citation>
    <scope>NUCLEOTIDE SEQUENCE [LARGE SCALE GENOMIC DNA]</scope>
    <source>
        <strain evidence="2">B95-8</strain>
        <tissue evidence="2">Cell line</tissue>
    </source>
</reference>
<keyword evidence="3" id="KW-1185">Reference proteome</keyword>
<dbReference type="PANTHER" id="PTHR10188:SF8">
    <property type="entry name" value="THREONINE ASPARTASE 1"/>
    <property type="match status" value="1"/>
</dbReference>
<comment type="similarity">
    <text evidence="1">Belongs to the Ntn-hydrolase family.</text>
</comment>
<evidence type="ECO:0000256" key="1">
    <source>
        <dbReference type="ARBA" id="ARBA00010872"/>
    </source>
</evidence>
<name>A0ABQ9VJM9_SAGOE</name>
<protein>
    <recommendedName>
        <fullName evidence="4">Threonine aspartase 1</fullName>
    </recommendedName>
</protein>
<comment type="caution">
    <text evidence="2">The sequence shown here is derived from an EMBL/GenBank/DDBJ whole genome shotgun (WGS) entry which is preliminary data.</text>
</comment>